<feature type="chain" id="PRO_5008888942" evidence="2">
    <location>
        <begin position="22"/>
        <end position="125"/>
    </location>
</feature>
<evidence type="ECO:0000256" key="2">
    <source>
        <dbReference type="SAM" id="SignalP"/>
    </source>
</evidence>
<sequence>MALSCAFIFIIVLMLWRRCARKRHAQATAQFATAKRIAGLHTWRGWLLRFGEQLFGHKRGQRWMLPAEGEDIRLEKLHAAEEARCKHDMEKLIGAYECSRAGSSCQPSPLPSLRDTQRRRSPAGV</sequence>
<proteinExistence type="predicted"/>
<protein>
    <submittedName>
        <fullName evidence="3">Uncharacterized protein</fullName>
    </submittedName>
</protein>
<dbReference type="STRING" id="5627.A0A1C7M5W5"/>
<name>A0A1C7M5W5_GRIFR</name>
<evidence type="ECO:0000256" key="1">
    <source>
        <dbReference type="SAM" id="MobiDB-lite"/>
    </source>
</evidence>
<reference evidence="3 4" key="1">
    <citation type="submission" date="2016-03" db="EMBL/GenBank/DDBJ databases">
        <title>Whole genome sequencing of Grifola frondosa 9006-11.</title>
        <authorList>
            <person name="Min B."/>
            <person name="Park H."/>
            <person name="Kim J.-G."/>
            <person name="Cho H."/>
            <person name="Oh Y.-L."/>
            <person name="Kong W.-S."/>
            <person name="Choi I.-G."/>
        </authorList>
    </citation>
    <scope>NUCLEOTIDE SEQUENCE [LARGE SCALE GENOMIC DNA]</scope>
    <source>
        <strain evidence="3 4">9006-11</strain>
    </source>
</reference>
<gene>
    <name evidence="3" type="ORF">A0H81_08268</name>
</gene>
<keyword evidence="2" id="KW-0732">Signal</keyword>
<dbReference type="EMBL" id="LUGG01000010">
    <property type="protein sequence ID" value="OBZ71907.1"/>
    <property type="molecule type" value="Genomic_DNA"/>
</dbReference>
<comment type="caution">
    <text evidence="3">The sequence shown here is derived from an EMBL/GenBank/DDBJ whole genome shotgun (WGS) entry which is preliminary data.</text>
</comment>
<evidence type="ECO:0000313" key="4">
    <source>
        <dbReference type="Proteomes" id="UP000092993"/>
    </source>
</evidence>
<dbReference type="AlphaFoldDB" id="A0A1C7M5W5"/>
<evidence type="ECO:0000313" key="3">
    <source>
        <dbReference type="EMBL" id="OBZ71907.1"/>
    </source>
</evidence>
<feature type="signal peptide" evidence="2">
    <location>
        <begin position="1"/>
        <end position="21"/>
    </location>
</feature>
<keyword evidence="4" id="KW-1185">Reference proteome</keyword>
<feature type="region of interest" description="Disordered" evidence="1">
    <location>
        <begin position="100"/>
        <end position="125"/>
    </location>
</feature>
<dbReference type="OrthoDB" id="18487at2759"/>
<organism evidence="3 4">
    <name type="scientific">Grifola frondosa</name>
    <name type="common">Maitake</name>
    <name type="synonym">Polyporus frondosus</name>
    <dbReference type="NCBI Taxonomy" id="5627"/>
    <lineage>
        <taxon>Eukaryota</taxon>
        <taxon>Fungi</taxon>
        <taxon>Dikarya</taxon>
        <taxon>Basidiomycota</taxon>
        <taxon>Agaricomycotina</taxon>
        <taxon>Agaricomycetes</taxon>
        <taxon>Polyporales</taxon>
        <taxon>Grifolaceae</taxon>
        <taxon>Grifola</taxon>
    </lineage>
</organism>
<accession>A0A1C7M5W5</accession>
<dbReference type="Proteomes" id="UP000092993">
    <property type="component" value="Unassembled WGS sequence"/>
</dbReference>